<dbReference type="PATRIC" id="fig|1234595.3.peg.412"/>
<reference evidence="3 4" key="1">
    <citation type="journal article" date="2013" name="Genome Announc.">
        <title>Draft Genome Sequence of Strain JLT2015T, Belonging to the Family Sphingomonadaceae of the Alphaproteobacteria.</title>
        <authorList>
            <person name="Tang K."/>
            <person name="Liu K."/>
            <person name="Li S."/>
            <person name="Jiao N."/>
        </authorList>
    </citation>
    <scope>NUCLEOTIDE SEQUENCE [LARGE SCALE GENOMIC DNA]</scope>
    <source>
        <strain evidence="3 4">JLT2015</strain>
    </source>
</reference>
<evidence type="ECO:0000313" key="4">
    <source>
        <dbReference type="Proteomes" id="UP000011717"/>
    </source>
</evidence>
<dbReference type="Pfam" id="PF13557">
    <property type="entry name" value="Phenol_MetA_deg"/>
    <property type="match status" value="1"/>
</dbReference>
<proteinExistence type="predicted"/>
<protein>
    <recommendedName>
        <fullName evidence="5">Transporter</fullName>
    </recommendedName>
</protein>
<dbReference type="AlphaFoldDB" id="M2U916"/>
<evidence type="ECO:0000313" key="3">
    <source>
        <dbReference type="EMBL" id="EMD84483.1"/>
    </source>
</evidence>
<evidence type="ECO:0000256" key="2">
    <source>
        <dbReference type="SAM" id="MobiDB-lite"/>
    </source>
</evidence>
<evidence type="ECO:0000256" key="1">
    <source>
        <dbReference type="SAM" id="Coils"/>
    </source>
</evidence>
<feature type="coiled-coil region" evidence="1">
    <location>
        <begin position="1"/>
        <end position="35"/>
    </location>
</feature>
<accession>M2U916</accession>
<sequence length="406" mass="43941">MEDLRAEVARQRAELERQMRALQLQQDRLADLERRLTVNDRSPAQRQVEARADTGPAIPPSVPTIPGVAPPAETVGVAPEDFDRAPEVAVLGDQGSVITRAGQLTSEVQLSYARADRNRAIFRGIEVIESVLVGVFDINENRQDVLTGAAMLRYGLTDDLELGVRIPVVSRWDTSILAPIQGSTNDDPARTIDNSADGFGLGDLELSARYQLLDAKQGWPFLIGNLQVVAPTGEGPFAVERDSLGQAQEAATGSGFWGVSPSLTAILPTDPAVLFGTIGYTANFADDVMTEIPPVMVTRVDPGDSIAFSAGIGFSLNQRTSLNLGYAHTWAFGTDTTTRLLQDSGTWSEERTSTSRDLQLGRLLFGVTYRTSNRTSLNWSVELGATDDATDLRTVLRIPFVLLTGQ</sequence>
<dbReference type="EMBL" id="AMRV01000001">
    <property type="protein sequence ID" value="EMD84483.1"/>
    <property type="molecule type" value="Genomic_DNA"/>
</dbReference>
<comment type="caution">
    <text evidence="3">The sequence shown here is derived from an EMBL/GenBank/DDBJ whole genome shotgun (WGS) entry which is preliminary data.</text>
</comment>
<keyword evidence="4" id="KW-1185">Reference proteome</keyword>
<dbReference type="Proteomes" id="UP000011717">
    <property type="component" value="Unassembled WGS sequence"/>
</dbReference>
<feature type="region of interest" description="Disordered" evidence="2">
    <location>
        <begin position="40"/>
        <end position="65"/>
    </location>
</feature>
<dbReference type="SUPFAM" id="SSF56925">
    <property type="entry name" value="OMPA-like"/>
    <property type="match status" value="1"/>
</dbReference>
<organism evidence="3 4">
    <name type="scientific">Pacificimonas flava</name>
    <dbReference type="NCBI Taxonomy" id="1234595"/>
    <lineage>
        <taxon>Bacteria</taxon>
        <taxon>Pseudomonadati</taxon>
        <taxon>Pseudomonadota</taxon>
        <taxon>Alphaproteobacteria</taxon>
        <taxon>Sphingomonadales</taxon>
        <taxon>Sphingosinicellaceae</taxon>
        <taxon>Pacificimonas</taxon>
    </lineage>
</organism>
<gene>
    <name evidence="3" type="ORF">C725_0413</name>
</gene>
<keyword evidence="1" id="KW-0175">Coiled coil</keyword>
<evidence type="ECO:0008006" key="5">
    <source>
        <dbReference type="Google" id="ProtNLM"/>
    </source>
</evidence>
<dbReference type="InterPro" id="IPR011250">
    <property type="entry name" value="OMP/PagP_B-barrel"/>
</dbReference>
<dbReference type="InterPro" id="IPR025737">
    <property type="entry name" value="FApF"/>
</dbReference>
<name>M2U916_9SPHN</name>